<dbReference type="RefSeq" id="WP_377362579.1">
    <property type="nucleotide sequence ID" value="NZ_JBHRYN010000008.1"/>
</dbReference>
<sequence length="147" mass="16834">MSKDLSYNQVNILLIEDDEIDAEIVRRAFKQLRIANPVTRARHGQEGLDILRNNTIDKPRIVLLDLNMPVMNGFEFLDVIRDDDDIKDTVIFVLTTSKSQADLLAAYKKNIAGYIVKSELDSGFESLINMLTSYWRIIELPAHEEPN</sequence>
<dbReference type="PANTHER" id="PTHR44520:SF2">
    <property type="entry name" value="RESPONSE REGULATOR RCP1"/>
    <property type="match status" value="1"/>
</dbReference>
<dbReference type="Pfam" id="PF00072">
    <property type="entry name" value="Response_reg"/>
    <property type="match status" value="1"/>
</dbReference>
<dbReference type="InterPro" id="IPR001789">
    <property type="entry name" value="Sig_transdc_resp-reg_receiver"/>
</dbReference>
<dbReference type="InterPro" id="IPR011006">
    <property type="entry name" value="CheY-like_superfamily"/>
</dbReference>
<dbReference type="SUPFAM" id="SSF52172">
    <property type="entry name" value="CheY-like"/>
    <property type="match status" value="1"/>
</dbReference>
<gene>
    <name evidence="3" type="ORF">ACFOND_06795</name>
</gene>
<dbReference type="Proteomes" id="UP001595710">
    <property type="component" value="Unassembled WGS sequence"/>
</dbReference>
<dbReference type="PROSITE" id="PS50110">
    <property type="entry name" value="RESPONSE_REGULATORY"/>
    <property type="match status" value="1"/>
</dbReference>
<dbReference type="SMART" id="SM00448">
    <property type="entry name" value="REC"/>
    <property type="match status" value="1"/>
</dbReference>
<dbReference type="PANTHER" id="PTHR44520">
    <property type="entry name" value="RESPONSE REGULATOR RCP1-RELATED"/>
    <property type="match status" value="1"/>
</dbReference>
<dbReference type="InterPro" id="IPR052893">
    <property type="entry name" value="TCS_response_regulator"/>
</dbReference>
<feature type="modified residue" description="4-aspartylphosphate" evidence="1">
    <location>
        <position position="65"/>
    </location>
</feature>
<accession>A0ABV7WQ62</accession>
<reference evidence="4" key="1">
    <citation type="journal article" date="2019" name="Int. J. Syst. Evol. Microbiol.">
        <title>The Global Catalogue of Microorganisms (GCM) 10K type strain sequencing project: providing services to taxonomists for standard genome sequencing and annotation.</title>
        <authorList>
            <consortium name="The Broad Institute Genomics Platform"/>
            <consortium name="The Broad Institute Genome Sequencing Center for Infectious Disease"/>
            <person name="Wu L."/>
            <person name="Ma J."/>
        </authorList>
    </citation>
    <scope>NUCLEOTIDE SEQUENCE [LARGE SCALE GENOMIC DNA]</scope>
    <source>
        <strain evidence="4">CECT 8288</strain>
    </source>
</reference>
<organism evidence="3 4">
    <name type="scientific">Reinekea marina</name>
    <dbReference type="NCBI Taxonomy" id="1310421"/>
    <lineage>
        <taxon>Bacteria</taxon>
        <taxon>Pseudomonadati</taxon>
        <taxon>Pseudomonadota</taxon>
        <taxon>Gammaproteobacteria</taxon>
        <taxon>Oceanospirillales</taxon>
        <taxon>Saccharospirillaceae</taxon>
        <taxon>Reinekea</taxon>
    </lineage>
</organism>
<proteinExistence type="predicted"/>
<dbReference type="Gene3D" id="3.40.50.2300">
    <property type="match status" value="1"/>
</dbReference>
<evidence type="ECO:0000256" key="1">
    <source>
        <dbReference type="PROSITE-ProRule" id="PRU00169"/>
    </source>
</evidence>
<keyword evidence="1" id="KW-0597">Phosphoprotein</keyword>
<feature type="domain" description="Response regulatory" evidence="2">
    <location>
        <begin position="11"/>
        <end position="132"/>
    </location>
</feature>
<evidence type="ECO:0000313" key="4">
    <source>
        <dbReference type="Proteomes" id="UP001595710"/>
    </source>
</evidence>
<evidence type="ECO:0000313" key="3">
    <source>
        <dbReference type="EMBL" id="MFC3701346.1"/>
    </source>
</evidence>
<keyword evidence="4" id="KW-1185">Reference proteome</keyword>
<name>A0ABV7WQ62_9GAMM</name>
<dbReference type="CDD" id="cd17557">
    <property type="entry name" value="REC_Rcp-like"/>
    <property type="match status" value="1"/>
</dbReference>
<dbReference type="EMBL" id="JBHRYN010000008">
    <property type="protein sequence ID" value="MFC3701346.1"/>
    <property type="molecule type" value="Genomic_DNA"/>
</dbReference>
<protein>
    <submittedName>
        <fullName evidence="3">Response regulator</fullName>
    </submittedName>
</protein>
<evidence type="ECO:0000259" key="2">
    <source>
        <dbReference type="PROSITE" id="PS50110"/>
    </source>
</evidence>
<comment type="caution">
    <text evidence="3">The sequence shown here is derived from an EMBL/GenBank/DDBJ whole genome shotgun (WGS) entry which is preliminary data.</text>
</comment>